<dbReference type="InterPro" id="IPR005814">
    <property type="entry name" value="Aminotrans_3"/>
</dbReference>
<keyword evidence="3" id="KW-0597">Phosphoprotein</keyword>
<dbReference type="SUPFAM" id="SSF52777">
    <property type="entry name" value="CoA-dependent acyltransferases"/>
    <property type="match status" value="2"/>
</dbReference>
<dbReference type="Pfam" id="PF08659">
    <property type="entry name" value="KR"/>
    <property type="match status" value="1"/>
</dbReference>
<dbReference type="Gene3D" id="3.40.366.10">
    <property type="entry name" value="Malonyl-Coenzyme A Acyl Carrier Protein, domain 2"/>
    <property type="match status" value="1"/>
</dbReference>
<feature type="region of interest" description="Disordered" evidence="9">
    <location>
        <begin position="1583"/>
        <end position="1666"/>
    </location>
</feature>
<reference evidence="12" key="1">
    <citation type="journal article" date="2023" name="Int. J. Syst. Evol. Microbiol.">
        <title>Streptomyces meridianus sp. nov. isolated from brackish water of the Tagus estuary in Alcochete, Portugal.</title>
        <authorList>
            <person name="Santos J.D.N."/>
            <person name="Klimek D."/>
            <person name="Calusinska M."/>
            <person name="Lobo Da Cunha A."/>
            <person name="Catita J."/>
            <person name="Goncalves H."/>
            <person name="Gonzalez I."/>
            <person name="Reyes F."/>
            <person name="Lage O.M."/>
        </authorList>
    </citation>
    <scope>NUCLEOTIDE SEQUENCE</scope>
    <source>
        <strain evidence="12">MTZ3.1</strain>
    </source>
</reference>
<dbReference type="InterPro" id="IPR029058">
    <property type="entry name" value="AB_hydrolase_fold"/>
</dbReference>
<dbReference type="PROSITE" id="PS50075">
    <property type="entry name" value="CARRIER"/>
    <property type="match status" value="3"/>
</dbReference>
<feature type="region of interest" description="Disordered" evidence="9">
    <location>
        <begin position="3578"/>
        <end position="3613"/>
    </location>
</feature>
<dbReference type="Gene3D" id="3.30.559.10">
    <property type="entry name" value="Chloramphenicol acetyltransferase-like domain"/>
    <property type="match status" value="1"/>
</dbReference>
<dbReference type="InterPro" id="IPR001227">
    <property type="entry name" value="Ac_transferase_dom_sf"/>
</dbReference>
<feature type="compositionally biased region" description="Low complexity" evidence="9">
    <location>
        <begin position="318"/>
        <end position="334"/>
    </location>
</feature>
<feature type="region of interest" description="Disordered" evidence="9">
    <location>
        <begin position="1322"/>
        <end position="1356"/>
    </location>
</feature>
<keyword evidence="2" id="KW-0596">Phosphopantetheine</keyword>
<keyword evidence="7" id="KW-0012">Acyltransferase</keyword>
<dbReference type="InterPro" id="IPR010071">
    <property type="entry name" value="AA_adenyl_dom"/>
</dbReference>
<dbReference type="Pfam" id="PF16197">
    <property type="entry name" value="KAsynt_C_assoc"/>
    <property type="match status" value="1"/>
</dbReference>
<dbReference type="InterPro" id="IPR009081">
    <property type="entry name" value="PP-bd_ACP"/>
</dbReference>
<dbReference type="InterPro" id="IPR001242">
    <property type="entry name" value="Condensation_dom"/>
</dbReference>
<evidence type="ECO:0000259" key="10">
    <source>
        <dbReference type="PROSITE" id="PS50075"/>
    </source>
</evidence>
<dbReference type="Pfam" id="PF02801">
    <property type="entry name" value="Ketoacyl-synt_C"/>
    <property type="match status" value="1"/>
</dbReference>
<dbReference type="Gene3D" id="3.40.50.1820">
    <property type="entry name" value="alpha/beta hydrolase"/>
    <property type="match status" value="1"/>
</dbReference>
<dbReference type="Gene3D" id="3.30.300.30">
    <property type="match status" value="1"/>
</dbReference>
<dbReference type="SMART" id="SM00823">
    <property type="entry name" value="PKS_PP"/>
    <property type="match status" value="3"/>
</dbReference>
<proteinExistence type="inferred from homology"/>
<dbReference type="InterPro" id="IPR032821">
    <property type="entry name" value="PKS_assoc"/>
</dbReference>
<feature type="region of interest" description="Disordered" evidence="9">
    <location>
        <begin position="862"/>
        <end position="883"/>
    </location>
</feature>
<evidence type="ECO:0000256" key="4">
    <source>
        <dbReference type="ARBA" id="ARBA00022679"/>
    </source>
</evidence>
<dbReference type="SMART" id="SM00822">
    <property type="entry name" value="PKS_KR"/>
    <property type="match status" value="1"/>
</dbReference>
<dbReference type="InterPro" id="IPR050091">
    <property type="entry name" value="PKS_NRPS_Biosynth_Enz"/>
</dbReference>
<dbReference type="CDD" id="cd00610">
    <property type="entry name" value="OAT_like"/>
    <property type="match status" value="1"/>
</dbReference>
<dbReference type="NCBIfam" id="TIGR04020">
    <property type="entry name" value="seco_metab_LLM"/>
    <property type="match status" value="1"/>
</dbReference>
<dbReference type="Gene3D" id="3.30.70.3290">
    <property type="match status" value="1"/>
</dbReference>
<dbReference type="SUPFAM" id="SSF51679">
    <property type="entry name" value="Bacterial luciferase-like"/>
    <property type="match status" value="1"/>
</dbReference>
<dbReference type="SUPFAM" id="SSF55048">
    <property type="entry name" value="Probable ACP-binding domain of malonyl-CoA ACP transacylase"/>
    <property type="match status" value="1"/>
</dbReference>
<evidence type="ECO:0000256" key="1">
    <source>
        <dbReference type="ARBA" id="ARBA00001957"/>
    </source>
</evidence>
<dbReference type="InterPro" id="IPR016036">
    <property type="entry name" value="Malonyl_transacylase_ACP-bd"/>
</dbReference>
<feature type="compositionally biased region" description="Low complexity" evidence="9">
    <location>
        <begin position="2157"/>
        <end position="2167"/>
    </location>
</feature>
<dbReference type="SUPFAM" id="SSF53901">
    <property type="entry name" value="Thiolase-like"/>
    <property type="match status" value="1"/>
</dbReference>
<sequence length="3613" mass="385157">MKATPLPPSTDAAGRPLFAHGSCLVVTGGLGGVGTEMLSGLLRRFRLRLLILGRTPLPETDGSSGTPASAAAARTLDGLAALGGEVRYRSVDVADAAAVTAAVEETERHWGRSLDGVLHLAGAYRPALLERETPRHWRESLEAKAVAALHLAALVRQRPGARFVSFSSLLTVTPSAESASYVAANRFLESLHDHLETLGVPATCVVWGLWSGIGINRGNPYEDVAARRGMHVLSAAEGRRLARVVLAQPPGRWFAGLDDASPALRGLLRPDHPTPLERPVARTGRPARDTVLPPLTDLRGLEVPVTVLPQRAESAGCPAGSAPRPATAASRSTALPGDSARIRRLVLDTLAEAVGEDVDEQRPFYEIGLTSIQLMRVHGSLEQALGRKVAQTVLFQHPTAAELIGHLTGGAQPETTERAAASADLRGDDRRIAVIGMAGRFPGAPDLDAYWRLVSSGEKGLRTFTPQELEAAGVTEQQRTRPDHVPVGGALEDADRFDAAFFGISAREAEVMEPQQRLLLEVCHQALEDGGYAGAGEDTRVAVFAGTGMTLHALQTYLLNNLLPTQDTQDPVTALQLAIGNQADFAAGRVAHRLGLHGPAVGVQTACSSSLVAVHLAAQSLLSGDAEVALASAAAVHVPQNTGYHYVPGSILSRRGECRAFDAAADGTVGGNGVAAVLLKRYDRALADGDTIHAVLLGSAVNNDGAGKVGFTAPGVTGQRRVISRALQSAGVSADTIGYVEAHGTGTELGDPIEFQALTQAFRESTDRRTYCALGSAKPVIGHLDSAAGMAGLIKTVLALRHRYIPPLAGFERPNPAMDVDTSPFCLSATGRSWERGETPRRAGVSALGVGGTNAHVVLEEAPEPEPGQDGPQAAADGPGLLPLSARSPRALAELAGAYRDRLRTDPALRPADVFATAALRRRHHGNRLVVLGRTTGELARSLDEFLAADADGPAPSRPRWVRGTAAPEGTGLLAFLYAGQGTQRRGMARELYHRFPAFRRVVDECEQHYRDAWGRSITEVLLGGDSAANGPDADRPWTTDLTQPALFTFETALSRLWESLGVRPDYVAGHSVGEYAAFCAAGAMSVADGFHLTAVRGHVMRRRCPPGTMAAVLAGREAAERAADGLSGVELAVVNGATSHVLAGPPEEMTEAVRRLEAAGHPVRLLPGDRAFHSALVEPALEEFRSHLEQVRLEPLRIPLVSNLGGELLPAGHTPDAGYFLRQTRHCADYAAVLSRLAALGTTTHLEIGPDATLTSLGRRALPSAGWTASQPRGESGTEGLLKAAALLHCGGTALDWGAFAAPGEPGRHVRLPLHPFHGTSHWISAGTDHRPAGGPPMTNESVAPQPDPHPDRRASQDELQARILDQVRELAADQLSLPVEEVAPEVAFFDLGADSLLMINMIRRLEKAFGVRIAMRELFEEADSPERLSALLAERVSPERAATLRGMPDEAPAAAAGGACAIPATVPTVPTAPTAPSGSAPLPVTAAPADPATQAEATAAPEAAPAPVLPAAAPAYAALPAPVTPPAAVPDPGLPALPAAGAPVAVSEAGRLVDRQLELMAGFSQLMSNQLALLGGTPAAGPVPAASPAPPVTASEPVHAPTPTEATAQSAPAATQQAPAAAPAPAAGPAAPAAAPAPTLHGPRVAVPRGSGMASGKLTSGQQAHLDDLTRQLTERTAGSKASTQRYRKVLADSRAVVGFRSATKEMQYPLAARAARGAHLEDVDGNRYVDITMGFGVLLFGHEPEFVNDAVNRYLADGIRLGPRNEETGRAAELLAGLTGFERVAFANSGTEANSAAIRLARAATGRDTVVMFQGSYHGHADNVLGRPVLENGRRETVPVSTGIPAGAVGDLVVLEYGAPESLTAIEEIAGRVAAVMVEPVQSRHPGLQPKEFLHSLRKLTERHGIVLFFDEMLTGFRPHQQGAQGVFGVTPDLATYGKCLGGGYPIGAIAGRADLMDGIDGGHWSYGDASYPPRDTTFFGGTYIQHPVAMVAAEAVLGHLQQQGPGLQENLNATTERLVATLNRFFEDEEFPVRIAHFGSLFRFEYRGNLELFFHHLLLRGVYVWEWRNFFLSTAHSEQDLEFLVHAVRNALFDMRRGGFLTPAGAPRPVPPHAPALPVPAGPAKQAPAPVSGHPDPAAGDLPDSGTAAGTLPAPRTPANAPARRPRRAGSPDFSLYFFGDYPRESESDDKYRIVLDGSRFADRHGFTGVWLPERHFHSFGGVFPNPAVLGAAIARETQNIRINAGCVVLPLHHPVRVAEEWSVIDNLSGGRVGIGCASGWHPNDFVFQPDSYGRHKEVMYEHLRTVQKLWRGEEIPGRNGHGDDIALRLFPRPVQDMPPFYTAIVGNPGSYREAARNGIGVITNLMTQSVEDLARNIALYRSERAAAGLDPAAGRVVVLLHSYLGADVERARAEALPAFSRYMRSSLSLFGQVSNSLGMEIDYKNTPEEDLEFLLGRAFERYCHERALIGTPDSAARVLDTVLAAGADEIAYFVDFGVTPDQARASLPYLDELRRRYQETPAPEAGPAPGEPAGEPLSHAQQRIWFLDRLHPGRTSYNECSAVRLDGPLDTGALRTALQQAVERHPALRTVFREQDGEPVQIVLDDPHDGPELLDCTGQDEESALNRIVAEENTHRFDLAEGPLLRTRLLRLSGNRHVLVLTVHHIVFDSVSAAVLTADLSELYAAAVEGRPHRLPPSSRAGAGFGERERRAADSEDGRRSLEHWLRQLDGAPPYLELPADRPRPAVPSGQGGSVHARLDARMTTHLREFGRRRRSTAFMVLLTAFCATVQRLTGRDDIVVGTPVANRPAGTENLVGFFVNTLALRTDLGGDPTFEDALARVRATAFEAYEHQELPFERLVRELNPERDPSRTPVVQVCIEYETEPVLELDLPGIRATALDIPTRKAPFDLTLFLTDLDDGLRCRVEYSTDLFDEATVRGFLALFEAVLAAGLETPGRTLSELIRTDTAEAKPVPRDGTAAPWTEAYDGTAPGEPLHHRFARRAAADPDALAVTGDGTRLTYGDLDHRSAALARRIREAGCGHGGVVGLLLPRGPQWAVAALAAVRAGAVYLPLDPTLPAERLAWMLRESGARLLLTGDKPETAPAAGAVPVLTVGSGTEREPYLPFEDAQPAPGDLLCILYTSGSTGRPKGAGIRHSAMANVADWHQREFATGPADRASWISSPGFDASSFELWAHLAVGASVHTVPDAVRTAPEALRDWLLAEGITSSFFTTPLAELLLDLDWAPGAGPRLLVTGGDRLRKWRPAGAPFRLVNIYGPTENTVLSTWADVPEQQGREGLPPIGRPLPGTTALVLDRGPHGLRPLPSGTTGELYVGGAQLASGYIGRPELTREHFVTDPSGRIPGDLYRTGDLVRRRADGELEFVGRADRQVKVRGHRVEPGEVEHALLRLPGVEQAAVVARTDRDGRPCLTGYVVPAEPVTAADERRAGQQIREALGQWLPDHMVPQAWVFLAGLPLNTNGKVDIPALPGPDFSSGAADCPPATPLERRVHDLWAAELGLESVPADRSFFELGGHSLTVVRLLNRIRAELGTEVQVLDFFRAPTIRGTAARIRDEQQTAAGPDTGPPVPAEDRQPAPRPAERVRGTL</sequence>
<feature type="domain" description="Ketosynthase family 3 (KS3)" evidence="11">
    <location>
        <begin position="429"/>
        <end position="861"/>
    </location>
</feature>
<keyword evidence="13" id="KW-1185">Reference proteome</keyword>
<feature type="domain" description="Carrier" evidence="10">
    <location>
        <begin position="3507"/>
        <end position="3582"/>
    </location>
</feature>
<dbReference type="Pfam" id="PF00109">
    <property type="entry name" value="ketoacyl-synt"/>
    <property type="match status" value="1"/>
</dbReference>
<comment type="caution">
    <text evidence="12">The sequence shown here is derived from an EMBL/GenBank/DDBJ whole genome shotgun (WGS) entry which is preliminary data.</text>
</comment>
<dbReference type="SUPFAM" id="SSF47336">
    <property type="entry name" value="ACP-like"/>
    <property type="match status" value="3"/>
</dbReference>
<dbReference type="SUPFAM" id="SSF52151">
    <property type="entry name" value="FabD/lysophospholipase-like"/>
    <property type="match status" value="1"/>
</dbReference>
<dbReference type="InterPro" id="IPR036736">
    <property type="entry name" value="ACP-like_sf"/>
</dbReference>
<comment type="similarity">
    <text evidence="8">In the C-terminal section; belongs to the NRP synthetase family.</text>
</comment>
<dbReference type="CDD" id="cd19531">
    <property type="entry name" value="LCL_NRPS-like"/>
    <property type="match status" value="1"/>
</dbReference>
<dbReference type="Pfam" id="PF00296">
    <property type="entry name" value="Bac_luciferase"/>
    <property type="match status" value="1"/>
</dbReference>
<dbReference type="NCBIfam" id="TIGR01733">
    <property type="entry name" value="AA-adenyl-dom"/>
    <property type="match status" value="1"/>
</dbReference>
<feature type="compositionally biased region" description="Pro residues" evidence="9">
    <location>
        <begin position="2110"/>
        <end position="2125"/>
    </location>
</feature>
<dbReference type="InterPro" id="IPR013968">
    <property type="entry name" value="PKS_KR"/>
</dbReference>
<keyword evidence="4" id="KW-0808">Transferase</keyword>
<evidence type="ECO:0000256" key="2">
    <source>
        <dbReference type="ARBA" id="ARBA00022450"/>
    </source>
</evidence>
<dbReference type="CDD" id="cd00833">
    <property type="entry name" value="PKS"/>
    <property type="match status" value="1"/>
</dbReference>
<dbReference type="Pfam" id="PF00501">
    <property type="entry name" value="AMP-binding"/>
    <property type="match status" value="1"/>
</dbReference>
<dbReference type="InterPro" id="IPR020845">
    <property type="entry name" value="AMP-binding_CS"/>
</dbReference>
<dbReference type="Gene3D" id="3.40.640.10">
    <property type="entry name" value="Type I PLP-dependent aspartate aminotransferase-like (Major domain)"/>
    <property type="match status" value="1"/>
</dbReference>
<dbReference type="SUPFAM" id="SSF51735">
    <property type="entry name" value="NAD(P)-binding Rossmann-fold domains"/>
    <property type="match status" value="1"/>
</dbReference>
<gene>
    <name evidence="12" type="ORF">M1E25_20120</name>
</gene>
<feature type="region of interest" description="Disordered" evidence="9">
    <location>
        <begin position="2108"/>
        <end position="2172"/>
    </location>
</feature>
<evidence type="ECO:0000313" key="13">
    <source>
        <dbReference type="Proteomes" id="UP001167160"/>
    </source>
</evidence>
<dbReference type="Gene3D" id="3.40.50.980">
    <property type="match status" value="2"/>
</dbReference>
<dbReference type="InterPro" id="IPR045851">
    <property type="entry name" value="AMP-bd_C_sf"/>
</dbReference>
<dbReference type="InterPro" id="IPR024011">
    <property type="entry name" value="Biosynth_lucif-like_mOase_dom"/>
</dbReference>
<dbReference type="InterPro" id="IPR036291">
    <property type="entry name" value="NAD(P)-bd_dom_sf"/>
</dbReference>
<dbReference type="PANTHER" id="PTHR43775">
    <property type="entry name" value="FATTY ACID SYNTHASE"/>
    <property type="match status" value="1"/>
</dbReference>
<evidence type="ECO:0000256" key="9">
    <source>
        <dbReference type="SAM" id="MobiDB-lite"/>
    </source>
</evidence>
<dbReference type="PROSITE" id="PS52004">
    <property type="entry name" value="KS3_2"/>
    <property type="match status" value="1"/>
</dbReference>
<dbReference type="Gene3D" id="3.40.47.10">
    <property type="match status" value="1"/>
</dbReference>
<comment type="cofactor">
    <cofactor evidence="1">
        <name>pantetheine 4'-phosphate</name>
        <dbReference type="ChEBI" id="CHEBI:47942"/>
    </cofactor>
</comment>
<dbReference type="InterPro" id="IPR023213">
    <property type="entry name" value="CAT-like_dom_sf"/>
</dbReference>
<feature type="domain" description="Carrier" evidence="10">
    <location>
        <begin position="1363"/>
        <end position="1438"/>
    </location>
</feature>
<dbReference type="CDD" id="cd05930">
    <property type="entry name" value="A_NRPS"/>
    <property type="match status" value="1"/>
</dbReference>
<dbReference type="SMART" id="SM01294">
    <property type="entry name" value="PKS_PP_betabranch"/>
    <property type="match status" value="1"/>
</dbReference>
<dbReference type="EMBL" id="JAMQGM010000044">
    <property type="protein sequence ID" value="MCM2579627.1"/>
    <property type="molecule type" value="Genomic_DNA"/>
</dbReference>
<keyword evidence="6" id="KW-0045">Antibiotic biosynthesis</keyword>
<name>A0ABT0XAS6_9ACTN</name>
<dbReference type="InterPro" id="IPR015421">
    <property type="entry name" value="PyrdxlP-dep_Trfase_major"/>
</dbReference>
<dbReference type="InterPro" id="IPR036661">
    <property type="entry name" value="Luciferase-like_sf"/>
</dbReference>
<dbReference type="InterPro" id="IPR020806">
    <property type="entry name" value="PKS_PP-bd"/>
</dbReference>
<accession>A0ABT0XAS6</accession>
<dbReference type="InterPro" id="IPR016035">
    <property type="entry name" value="Acyl_Trfase/lysoPLipase"/>
</dbReference>
<evidence type="ECO:0000313" key="12">
    <source>
        <dbReference type="EMBL" id="MCM2579627.1"/>
    </source>
</evidence>
<dbReference type="InterPro" id="IPR014031">
    <property type="entry name" value="Ketoacyl_synth_C"/>
</dbReference>
<dbReference type="InterPro" id="IPR016039">
    <property type="entry name" value="Thiolase-like"/>
</dbReference>
<dbReference type="Pfam" id="PF00698">
    <property type="entry name" value="Acyl_transf_1"/>
    <property type="match status" value="1"/>
</dbReference>
<feature type="compositionally biased region" description="Basic and acidic residues" evidence="9">
    <location>
        <begin position="2711"/>
        <end position="2724"/>
    </location>
</feature>
<feature type="region of interest" description="Disordered" evidence="9">
    <location>
        <begin position="2696"/>
        <end position="2724"/>
    </location>
</feature>
<dbReference type="Proteomes" id="UP001167160">
    <property type="component" value="Unassembled WGS sequence"/>
</dbReference>
<dbReference type="InterPro" id="IPR057326">
    <property type="entry name" value="KR_dom"/>
</dbReference>
<dbReference type="SMART" id="SM00827">
    <property type="entry name" value="PKS_AT"/>
    <property type="match status" value="1"/>
</dbReference>
<dbReference type="InterPro" id="IPR018201">
    <property type="entry name" value="Ketoacyl_synth_AS"/>
</dbReference>
<dbReference type="InterPro" id="IPR000873">
    <property type="entry name" value="AMP-dep_synth/lig_dom"/>
</dbReference>
<dbReference type="InterPro" id="IPR015422">
    <property type="entry name" value="PyrdxlP-dep_Trfase_small"/>
</dbReference>
<feature type="region of interest" description="Disordered" evidence="9">
    <location>
        <begin position="313"/>
        <end position="335"/>
    </location>
</feature>
<dbReference type="InterPro" id="IPR011251">
    <property type="entry name" value="Luciferase-like_dom"/>
</dbReference>
<evidence type="ECO:0000256" key="3">
    <source>
        <dbReference type="ARBA" id="ARBA00022553"/>
    </source>
</evidence>
<dbReference type="PROSITE" id="PS00012">
    <property type="entry name" value="PHOSPHOPANTETHEINE"/>
    <property type="match status" value="2"/>
</dbReference>
<evidence type="ECO:0000256" key="5">
    <source>
        <dbReference type="ARBA" id="ARBA00022898"/>
    </source>
</evidence>
<dbReference type="InterPro" id="IPR014030">
    <property type="entry name" value="Ketoacyl_synth_N"/>
</dbReference>
<dbReference type="InterPro" id="IPR014043">
    <property type="entry name" value="Acyl_transferase_dom"/>
</dbReference>
<dbReference type="InterPro" id="IPR015424">
    <property type="entry name" value="PyrdxlP-dep_Trfase"/>
</dbReference>
<dbReference type="Pfam" id="PF00668">
    <property type="entry name" value="Condensation"/>
    <property type="match status" value="1"/>
</dbReference>
<evidence type="ECO:0000259" key="11">
    <source>
        <dbReference type="PROSITE" id="PS52004"/>
    </source>
</evidence>
<dbReference type="InterPro" id="IPR025110">
    <property type="entry name" value="AMP-bd_C"/>
</dbReference>
<organism evidence="12 13">
    <name type="scientific">Streptomyces meridianus</name>
    <dbReference type="NCBI Taxonomy" id="2938945"/>
    <lineage>
        <taxon>Bacteria</taxon>
        <taxon>Bacillati</taxon>
        <taxon>Actinomycetota</taxon>
        <taxon>Actinomycetes</taxon>
        <taxon>Kitasatosporales</taxon>
        <taxon>Streptomycetaceae</taxon>
        <taxon>Streptomyces</taxon>
    </lineage>
</organism>
<dbReference type="SMART" id="SM00825">
    <property type="entry name" value="PKS_KS"/>
    <property type="match status" value="1"/>
</dbReference>
<dbReference type="InterPro" id="IPR020841">
    <property type="entry name" value="PKS_Beta-ketoAc_synthase_dom"/>
</dbReference>
<protein>
    <submittedName>
        <fullName evidence="12">Amino acid adenylation domain-containing protein</fullName>
    </submittedName>
</protein>
<evidence type="ECO:0000256" key="7">
    <source>
        <dbReference type="ARBA" id="ARBA00023315"/>
    </source>
</evidence>
<dbReference type="Gene3D" id="3.40.50.720">
    <property type="entry name" value="NAD(P)-binding Rossmann-like Domain"/>
    <property type="match status" value="1"/>
</dbReference>
<dbReference type="InterPro" id="IPR006162">
    <property type="entry name" value="Ppantetheine_attach_site"/>
</dbReference>
<feature type="compositionally biased region" description="Basic and acidic residues" evidence="9">
    <location>
        <begin position="3596"/>
        <end position="3613"/>
    </location>
</feature>
<dbReference type="Pfam" id="PF13193">
    <property type="entry name" value="AMP-binding_C"/>
    <property type="match status" value="1"/>
</dbReference>
<feature type="region of interest" description="Disordered" evidence="9">
    <location>
        <begin position="268"/>
        <end position="293"/>
    </location>
</feature>
<dbReference type="Gene3D" id="3.20.20.30">
    <property type="entry name" value="Luciferase-like domain"/>
    <property type="match status" value="1"/>
</dbReference>
<feature type="compositionally biased region" description="Low complexity" evidence="9">
    <location>
        <begin position="1594"/>
        <end position="1641"/>
    </location>
</feature>
<keyword evidence="5" id="KW-0663">Pyridoxal phosphate</keyword>
<evidence type="ECO:0000256" key="6">
    <source>
        <dbReference type="ARBA" id="ARBA00023194"/>
    </source>
</evidence>
<dbReference type="Gene3D" id="3.90.1150.10">
    <property type="entry name" value="Aspartate Aminotransferase, domain 1"/>
    <property type="match status" value="1"/>
</dbReference>
<evidence type="ECO:0000256" key="8">
    <source>
        <dbReference type="ARBA" id="ARBA00029443"/>
    </source>
</evidence>
<dbReference type="SUPFAM" id="SSF53383">
    <property type="entry name" value="PLP-dependent transferases"/>
    <property type="match status" value="1"/>
</dbReference>
<dbReference type="Gene3D" id="2.30.38.10">
    <property type="entry name" value="Luciferase, Domain 3"/>
    <property type="match status" value="1"/>
</dbReference>
<feature type="region of interest" description="Disordered" evidence="9">
    <location>
        <begin position="2738"/>
        <end position="2760"/>
    </location>
</feature>
<dbReference type="Gene3D" id="1.10.1200.10">
    <property type="entry name" value="ACP-like"/>
    <property type="match status" value="2"/>
</dbReference>
<dbReference type="PROSITE" id="PS00455">
    <property type="entry name" value="AMP_BINDING"/>
    <property type="match status" value="1"/>
</dbReference>
<dbReference type="Gene3D" id="3.30.559.30">
    <property type="entry name" value="Nonribosomal peptide synthetase, condensation domain"/>
    <property type="match status" value="1"/>
</dbReference>
<feature type="domain" description="Carrier" evidence="10">
    <location>
        <begin position="336"/>
        <end position="411"/>
    </location>
</feature>
<dbReference type="PANTHER" id="PTHR43775:SF37">
    <property type="entry name" value="SI:DKEY-61P9.11"/>
    <property type="match status" value="1"/>
</dbReference>
<dbReference type="Pfam" id="PF00202">
    <property type="entry name" value="Aminotran_3"/>
    <property type="match status" value="1"/>
</dbReference>
<feature type="region of interest" description="Disordered" evidence="9">
    <location>
        <begin position="1473"/>
        <end position="1505"/>
    </location>
</feature>
<dbReference type="RefSeq" id="WP_251417643.1">
    <property type="nucleotide sequence ID" value="NZ_JAMQGM010000044.1"/>
</dbReference>
<dbReference type="Pfam" id="PF00550">
    <property type="entry name" value="PP-binding"/>
    <property type="match status" value="3"/>
</dbReference>
<dbReference type="SUPFAM" id="SSF56801">
    <property type="entry name" value="Acetyl-CoA synthetase-like"/>
    <property type="match status" value="1"/>
</dbReference>
<dbReference type="PROSITE" id="PS00606">
    <property type="entry name" value="KS3_1"/>
    <property type="match status" value="1"/>
</dbReference>